<dbReference type="RefSeq" id="WP_274041576.1">
    <property type="nucleotide sequence ID" value="NZ_JANCPR020000017.1"/>
</dbReference>
<dbReference type="Proteomes" id="UP001214441">
    <property type="component" value="Unassembled WGS sequence"/>
</dbReference>
<proteinExistence type="predicted"/>
<keyword evidence="2" id="KW-1185">Reference proteome</keyword>
<accession>A0ABT6ZYV8</accession>
<dbReference type="SUPFAM" id="SSF55961">
    <property type="entry name" value="Bet v1-like"/>
    <property type="match status" value="1"/>
</dbReference>
<evidence type="ECO:0000313" key="2">
    <source>
        <dbReference type="Proteomes" id="UP001214441"/>
    </source>
</evidence>
<evidence type="ECO:0008006" key="3">
    <source>
        <dbReference type="Google" id="ProtNLM"/>
    </source>
</evidence>
<evidence type="ECO:0000313" key="1">
    <source>
        <dbReference type="EMBL" id="MDJ1133989.1"/>
    </source>
</evidence>
<sequence>MTWVRSASDKSITVRCTRERLRALVNDVTGCGRLMPGVESLERVAEAADGTDTRGVYHYRLATVSNGAVTFTPEYEARFDTSDPDAITWEPHGEHNFRSWGTFHIEDGAAEGEQRLRIETRTEASVDVAPVVVVLIEPFAQKETDEVTEGFLEAVREAVEQERAGVS</sequence>
<dbReference type="InterPro" id="IPR023393">
    <property type="entry name" value="START-like_dom_sf"/>
</dbReference>
<protein>
    <recommendedName>
        <fullName evidence="3">Polyketide cyclase / dehydrase and lipid transport</fullName>
    </recommendedName>
</protein>
<comment type="caution">
    <text evidence="1">The sequence shown here is derived from an EMBL/GenBank/DDBJ whole genome shotgun (WGS) entry which is preliminary data.</text>
</comment>
<name>A0ABT6ZYV8_9ACTN</name>
<dbReference type="EMBL" id="JANCPR020000017">
    <property type="protein sequence ID" value="MDJ1133989.1"/>
    <property type="molecule type" value="Genomic_DNA"/>
</dbReference>
<gene>
    <name evidence="1" type="ORF">NMN56_018850</name>
</gene>
<organism evidence="1 2">
    <name type="scientific">Streptomyces iconiensis</name>
    <dbReference type="NCBI Taxonomy" id="1384038"/>
    <lineage>
        <taxon>Bacteria</taxon>
        <taxon>Bacillati</taxon>
        <taxon>Actinomycetota</taxon>
        <taxon>Actinomycetes</taxon>
        <taxon>Kitasatosporales</taxon>
        <taxon>Streptomycetaceae</taxon>
        <taxon>Streptomyces</taxon>
    </lineage>
</organism>
<dbReference type="Gene3D" id="3.30.530.20">
    <property type="match status" value="1"/>
</dbReference>
<reference evidence="1 2" key="1">
    <citation type="submission" date="2023-05" db="EMBL/GenBank/DDBJ databases">
        <title>Streptantibioticus silvisoli sp. nov., acidotolerant actinomycetes 1 from pine litter.</title>
        <authorList>
            <person name="Swiecimska M."/>
            <person name="Golinska P."/>
            <person name="Sangal V."/>
            <person name="Wachnowicz B."/>
            <person name="Goodfellow M."/>
        </authorList>
    </citation>
    <scope>NUCLEOTIDE SEQUENCE [LARGE SCALE GENOMIC DNA]</scope>
    <source>
        <strain evidence="1 2">DSM 42109</strain>
    </source>
</reference>